<dbReference type="Proteomes" id="UP001497525">
    <property type="component" value="Unassembled WGS sequence"/>
</dbReference>
<comment type="similarity">
    <text evidence="3">Belongs to the glycosyltransferase 23 family.</text>
</comment>
<protein>
    <recommendedName>
        <fullName evidence="4">GT23 domain-containing protein</fullName>
    </recommendedName>
</protein>
<proteinExistence type="inferred from homology"/>
<dbReference type="GO" id="GO:0006487">
    <property type="term" value="P:protein N-linked glycosylation"/>
    <property type="evidence" value="ECO:0007669"/>
    <property type="project" value="TreeGrafter"/>
</dbReference>
<evidence type="ECO:0000313" key="5">
    <source>
        <dbReference type="EMBL" id="CAL5131231.1"/>
    </source>
</evidence>
<dbReference type="Pfam" id="PF19745">
    <property type="entry name" value="FUT8_N_cat"/>
    <property type="match status" value="1"/>
</dbReference>
<evidence type="ECO:0000313" key="6">
    <source>
        <dbReference type="Proteomes" id="UP001497525"/>
    </source>
</evidence>
<evidence type="ECO:0000256" key="3">
    <source>
        <dbReference type="PROSITE-ProRule" id="PRU00992"/>
    </source>
</evidence>
<accession>A0AAV2T4R8</accession>
<dbReference type="PANTHER" id="PTHR13132:SF29">
    <property type="entry name" value="ALPHA-(1,6)-FUCOSYLTRANSFERASE"/>
    <property type="match status" value="1"/>
</dbReference>
<gene>
    <name evidence="5" type="ORF">CDAUBV1_LOCUS3402</name>
</gene>
<dbReference type="Gene3D" id="3.40.50.11350">
    <property type="match status" value="1"/>
</dbReference>
<feature type="region of interest" description="Important for donor substrate binding" evidence="3">
    <location>
        <begin position="311"/>
        <end position="312"/>
    </location>
</feature>
<dbReference type="GO" id="GO:0046921">
    <property type="term" value="F:alpha-(1-&gt;6)-fucosyltransferase activity"/>
    <property type="evidence" value="ECO:0007669"/>
    <property type="project" value="TreeGrafter"/>
</dbReference>
<dbReference type="InterPro" id="IPR045573">
    <property type="entry name" value="Fut8_N_cat"/>
</dbReference>
<evidence type="ECO:0000259" key="4">
    <source>
        <dbReference type="PROSITE" id="PS51659"/>
    </source>
</evidence>
<dbReference type="InterPro" id="IPR027350">
    <property type="entry name" value="GT23_dom"/>
</dbReference>
<dbReference type="PROSITE" id="PS51659">
    <property type="entry name" value="GT23"/>
    <property type="match status" value="1"/>
</dbReference>
<feature type="domain" description="GT23" evidence="4">
    <location>
        <begin position="146"/>
        <end position="461"/>
    </location>
</feature>
<organism evidence="5 6">
    <name type="scientific">Calicophoron daubneyi</name>
    <name type="common">Rumen fluke</name>
    <name type="synonym">Paramphistomum daubneyi</name>
    <dbReference type="NCBI Taxonomy" id="300641"/>
    <lineage>
        <taxon>Eukaryota</taxon>
        <taxon>Metazoa</taxon>
        <taxon>Spiralia</taxon>
        <taxon>Lophotrochozoa</taxon>
        <taxon>Platyhelminthes</taxon>
        <taxon>Trematoda</taxon>
        <taxon>Digenea</taxon>
        <taxon>Plagiorchiida</taxon>
        <taxon>Pronocephalata</taxon>
        <taxon>Paramphistomoidea</taxon>
        <taxon>Paramphistomidae</taxon>
        <taxon>Calicophoron</taxon>
    </lineage>
</organism>
<keyword evidence="2 3" id="KW-0808">Transferase</keyword>
<sequence length="537" mass="61959">MQFCAYKLSPAQVYTLLPSAVKKRCSTLLKEKTGSTFGDLQLSSELLRYQSVKTAKDLWLHFSRKFDILGNVVLNAVSKEQATRLQRLIISTQKELDRISLSLLVNLEGLGRVDGKAAARIDGLNRLSFIVQSRIQELQNPPDCLKAKFLLADISRTCGYGCHAHYLMYCLHMAYATGRTLLLQSQEGFGGWWAEYYEPFSYKCSMNDVAEGEIIEDLDYTNIYSDSRLVHCKFDVFTHSQNISIAPPAVPEDLVEALRPLHGQPSVWFLGQLAHYIMRPRLNLQRQLDALLLQYQFTERVKRPIVGVHIRRTDKVTATEGEFHELSEYMKHVKRYFDYIEEQRRSAARIHEWNNDILLPKRSKPYKLYRHVFLATDDPRVFREARENYPEYVFFGDPETAMSAQVQERDGEYSRTNIALDIHLLSRTDYIVCTLSSNVCRVAYELMQTRHEDLGDGGSLVQTLDTSFFWDGGQTITCEMIFDDEDLDLLRGDIVPVWSGNLNAIYENERLMNKTYFMDTPYKCIPRLISAKIGDYS</sequence>
<evidence type="ECO:0000256" key="1">
    <source>
        <dbReference type="ARBA" id="ARBA00022676"/>
    </source>
</evidence>
<evidence type="ECO:0000256" key="2">
    <source>
        <dbReference type="ARBA" id="ARBA00022679"/>
    </source>
</evidence>
<dbReference type="AlphaFoldDB" id="A0AAV2T4R8"/>
<comment type="caution">
    <text evidence="5">The sequence shown here is derived from an EMBL/GenBank/DDBJ whole genome shotgun (WGS) entry which is preliminary data.</text>
</comment>
<dbReference type="PANTHER" id="PTHR13132">
    <property type="entry name" value="ALPHA- 1,6 -FUCOSYLTRANSFERASE"/>
    <property type="match status" value="1"/>
</dbReference>
<name>A0AAV2T4R8_CALDB</name>
<dbReference type="CDD" id="cd11300">
    <property type="entry name" value="Fut8_like"/>
    <property type="match status" value="1"/>
</dbReference>
<keyword evidence="1 3" id="KW-0328">Glycosyltransferase</keyword>
<dbReference type="EMBL" id="CAXLJL010000085">
    <property type="protein sequence ID" value="CAL5131231.1"/>
    <property type="molecule type" value="Genomic_DNA"/>
</dbReference>
<reference evidence="5" key="1">
    <citation type="submission" date="2024-06" db="EMBL/GenBank/DDBJ databases">
        <authorList>
            <person name="Liu X."/>
            <person name="Lenzi L."/>
            <person name="Haldenby T S."/>
            <person name="Uol C."/>
        </authorList>
    </citation>
    <scope>NUCLEOTIDE SEQUENCE</scope>
</reference>